<feature type="region of interest" description="Disordered" evidence="3">
    <location>
        <begin position="259"/>
        <end position="336"/>
    </location>
</feature>
<evidence type="ECO:0000313" key="6">
    <source>
        <dbReference type="Proteomes" id="UP000053815"/>
    </source>
</evidence>
<dbReference type="InterPro" id="IPR005135">
    <property type="entry name" value="Endo/exonuclease/phosphatase"/>
</dbReference>
<gene>
    <name evidence="5" type="ORF">MAM1_0803d11256</name>
</gene>
<protein>
    <recommendedName>
        <fullName evidence="4">RRM domain-containing protein</fullName>
    </recommendedName>
</protein>
<proteinExistence type="predicted"/>
<feature type="compositionally biased region" description="Basic and acidic residues" evidence="3">
    <location>
        <begin position="417"/>
        <end position="428"/>
    </location>
</feature>
<dbReference type="Proteomes" id="UP000053815">
    <property type="component" value="Unassembled WGS sequence"/>
</dbReference>
<dbReference type="InterPro" id="IPR000504">
    <property type="entry name" value="RRM_dom"/>
</dbReference>
<name>A0A0C9LZ62_9FUNG</name>
<sequence>MFTYASFFKDINSQKRTPFNVTPAIANNGVIGKALDFTSTFVEAQDDFSLIIDCVQFVGMHFKEKSLSSCLREQFPKGLGIRHRVVGKNHKVIEINFPTEEDCMVALQKEFVLQGTTIQVNKTLDKHANIFRVNISAIPYKSVEVLQPMLIDTFTEYGDILNVGLCHSKDGDWFTGRGFVTLNIDQSKQYAAELRPQVAFAGSQENLRLTWANMQPICADCHTDDHVKADCPRKRRKTCHKCGSLEHLIAACPQAYWNRKKEQPSQERRRRNSNTQANTPAPKPTGREVDLLELMQVPKPKYLTKTKQTARDESSMEISDTELVTSVAPSTPVQDASMQEIQETIEPHGTEALAEPSSTEDAPEPSNNGSAEEDKLGTIQEAQPANQPAEPSSDESEYDESTGTGGEESDSLFTPSFRDRYNLRDAKPKASSRADTVPVEASHKRNKMDSTPMGSDEEGHAKKLFKQQEDIGMTDVAIGSINCRNLYKQYNITSTNNFIRYLKGELCNILLCQETNVQSHSFESITTNFKYQFQYHQAIWTRHCGIINFNQALHLQQLHVFDEGRGILAKISLVDHNMPPIYVLNLYAHADDYRARNQLFGQIIRHLKTMPEIIPSLIIAGDMNYSFDTTTYHHTHRAGKPKQFIDFLNTHFSDCLNPKNEPHTYTFQRGSTMSTLDYMFAGHDIASKMSDATNSFIGSDWTDHALLTKTYTTGLTNCGKGIWRANPHLAKNPKYRQKLDDELRTFVAVKLDKSLSAQEQWDLLKKKAKQVTIQFTRTHDQWRKARIKELQRERNNLMRRYRNDTACLRLLLQDIESELSRLQQEIVDIQLLKAGKRWFENSEKSPGYIKQTIKQRLDQRTIPNLKHPRTGQACL</sequence>
<evidence type="ECO:0000256" key="1">
    <source>
        <dbReference type="PROSITE-ProRule" id="PRU00176"/>
    </source>
</evidence>
<feature type="region of interest" description="Disordered" evidence="3">
    <location>
        <begin position="352"/>
        <end position="459"/>
    </location>
</feature>
<dbReference type="SMART" id="SM00343">
    <property type="entry name" value="ZnF_C2HC"/>
    <property type="match status" value="2"/>
</dbReference>
<keyword evidence="6" id="KW-1185">Reference proteome</keyword>
<feature type="coiled-coil region" evidence="2">
    <location>
        <begin position="805"/>
        <end position="832"/>
    </location>
</feature>
<dbReference type="Gene3D" id="3.60.10.10">
    <property type="entry name" value="Endonuclease/exonuclease/phosphatase"/>
    <property type="match status" value="1"/>
</dbReference>
<dbReference type="GO" id="GO:0008270">
    <property type="term" value="F:zinc ion binding"/>
    <property type="evidence" value="ECO:0007669"/>
    <property type="project" value="InterPro"/>
</dbReference>
<dbReference type="SUPFAM" id="SSF57756">
    <property type="entry name" value="Retrovirus zinc finger-like domains"/>
    <property type="match status" value="1"/>
</dbReference>
<dbReference type="SUPFAM" id="SSF56219">
    <property type="entry name" value="DNase I-like"/>
    <property type="match status" value="1"/>
</dbReference>
<evidence type="ECO:0000256" key="3">
    <source>
        <dbReference type="SAM" id="MobiDB-lite"/>
    </source>
</evidence>
<dbReference type="InterPro" id="IPR036691">
    <property type="entry name" value="Endo/exonu/phosph_ase_sf"/>
</dbReference>
<organism evidence="5">
    <name type="scientific">Mucor ambiguus</name>
    <dbReference type="NCBI Taxonomy" id="91626"/>
    <lineage>
        <taxon>Eukaryota</taxon>
        <taxon>Fungi</taxon>
        <taxon>Fungi incertae sedis</taxon>
        <taxon>Mucoromycota</taxon>
        <taxon>Mucoromycotina</taxon>
        <taxon>Mucoromycetes</taxon>
        <taxon>Mucorales</taxon>
        <taxon>Mucorineae</taxon>
        <taxon>Mucoraceae</taxon>
        <taxon>Mucor</taxon>
    </lineage>
</organism>
<evidence type="ECO:0000259" key="4">
    <source>
        <dbReference type="PROSITE" id="PS50102"/>
    </source>
</evidence>
<feature type="non-terminal residue" evidence="5">
    <location>
        <position position="875"/>
    </location>
</feature>
<dbReference type="Pfam" id="PF14529">
    <property type="entry name" value="Exo_endo_phos_2"/>
    <property type="match status" value="1"/>
</dbReference>
<keyword evidence="2" id="KW-0175">Coiled coil</keyword>
<dbReference type="PROSITE" id="PS50102">
    <property type="entry name" value="RRM"/>
    <property type="match status" value="1"/>
</dbReference>
<dbReference type="OrthoDB" id="2443300at2759"/>
<keyword evidence="1" id="KW-0694">RNA-binding</keyword>
<dbReference type="InterPro" id="IPR001878">
    <property type="entry name" value="Znf_CCHC"/>
</dbReference>
<accession>A0A0C9LZ62</accession>
<feature type="domain" description="RRM" evidence="4">
    <location>
        <begin position="131"/>
        <end position="214"/>
    </location>
</feature>
<reference evidence="5" key="1">
    <citation type="submission" date="2014-09" db="EMBL/GenBank/DDBJ databases">
        <title>Draft genome sequence of an oleaginous Mucoromycotina fungus Mucor ambiguus NBRC6742.</title>
        <authorList>
            <person name="Takeda I."/>
            <person name="Yamane N."/>
            <person name="Morita T."/>
            <person name="Tamano K."/>
            <person name="Machida M."/>
            <person name="Baker S."/>
            <person name="Koike H."/>
        </authorList>
    </citation>
    <scope>NUCLEOTIDE SEQUENCE</scope>
    <source>
        <strain evidence="5">NBRC 6742</strain>
    </source>
</reference>
<dbReference type="AlphaFoldDB" id="A0A0C9LZ62"/>
<feature type="compositionally biased region" description="Polar residues" evidence="3">
    <location>
        <begin position="316"/>
        <end position="336"/>
    </location>
</feature>
<dbReference type="STRING" id="91626.A0A0C9LZ62"/>
<dbReference type="GO" id="GO:0003723">
    <property type="term" value="F:RNA binding"/>
    <property type="evidence" value="ECO:0007669"/>
    <property type="project" value="UniProtKB-UniRule"/>
</dbReference>
<evidence type="ECO:0000256" key="2">
    <source>
        <dbReference type="SAM" id="Coils"/>
    </source>
</evidence>
<dbReference type="Gene3D" id="4.10.60.10">
    <property type="entry name" value="Zinc finger, CCHC-type"/>
    <property type="match status" value="1"/>
</dbReference>
<dbReference type="InterPro" id="IPR036875">
    <property type="entry name" value="Znf_CCHC_sf"/>
</dbReference>
<dbReference type="EMBL" id="DF837092">
    <property type="protein sequence ID" value="GAN11675.1"/>
    <property type="molecule type" value="Genomic_DNA"/>
</dbReference>
<feature type="compositionally biased region" description="Polar residues" evidence="3">
    <location>
        <begin position="356"/>
        <end position="370"/>
    </location>
</feature>
<evidence type="ECO:0000313" key="5">
    <source>
        <dbReference type="EMBL" id="GAN11675.1"/>
    </source>
</evidence>
<dbReference type="GO" id="GO:0003824">
    <property type="term" value="F:catalytic activity"/>
    <property type="evidence" value="ECO:0007669"/>
    <property type="project" value="InterPro"/>
</dbReference>